<keyword evidence="2" id="KW-1185">Reference proteome</keyword>
<reference evidence="2" key="1">
    <citation type="submission" date="2017-11" db="EMBL/GenBank/DDBJ databases">
        <authorList>
            <person name="Kuznetsova I."/>
            <person name="Sazanova A."/>
            <person name="Chirak E."/>
            <person name="Safronova V."/>
            <person name="Willems A."/>
        </authorList>
    </citation>
    <scope>NUCLEOTIDE SEQUENCE [LARGE SCALE GENOMIC DNA]</scope>
    <source>
        <strain evidence="2">PEPV15</strain>
    </source>
</reference>
<comment type="caution">
    <text evidence="1">The sequence shown here is derived from an EMBL/GenBank/DDBJ whole genome shotgun (WGS) entry which is preliminary data.</text>
</comment>
<protein>
    <submittedName>
        <fullName evidence="1">Uncharacterized protein</fullName>
    </submittedName>
</protein>
<name>A0A2P7B1T0_9HYPH</name>
<evidence type="ECO:0000313" key="2">
    <source>
        <dbReference type="Proteomes" id="UP000241158"/>
    </source>
</evidence>
<sequence length="68" mass="7519">MANSSYPEFECAKCTAVMVAVRRNLSDSSAIICSRCGNFLGTFADLDKRPAPECQRTEPWFSAEDRAP</sequence>
<evidence type="ECO:0000313" key="1">
    <source>
        <dbReference type="EMBL" id="PSH60429.1"/>
    </source>
</evidence>
<gene>
    <name evidence="1" type="ORF">CU100_07045</name>
</gene>
<accession>A0A2P7B1T0</accession>
<dbReference type="EMBL" id="PGGN01000001">
    <property type="protein sequence ID" value="PSH60429.1"/>
    <property type="molecule type" value="Genomic_DNA"/>
</dbReference>
<dbReference type="Proteomes" id="UP000241158">
    <property type="component" value="Unassembled WGS sequence"/>
</dbReference>
<organism evidence="1 2">
    <name type="scientific">Phyllobacterium endophyticum</name>
    <dbReference type="NCBI Taxonomy" id="1149773"/>
    <lineage>
        <taxon>Bacteria</taxon>
        <taxon>Pseudomonadati</taxon>
        <taxon>Pseudomonadota</taxon>
        <taxon>Alphaproteobacteria</taxon>
        <taxon>Hyphomicrobiales</taxon>
        <taxon>Phyllobacteriaceae</taxon>
        <taxon>Phyllobacterium</taxon>
    </lineage>
</organism>
<proteinExistence type="predicted"/>
<dbReference type="AlphaFoldDB" id="A0A2P7B1T0"/>